<feature type="domain" description="HTH tetR-type" evidence="4">
    <location>
        <begin position="9"/>
        <end position="69"/>
    </location>
</feature>
<dbReference type="PANTHER" id="PTHR43479:SF23">
    <property type="entry name" value="HTH TETR-TYPE DOMAIN-CONTAINING PROTEIN"/>
    <property type="match status" value="1"/>
</dbReference>
<evidence type="ECO:0000256" key="3">
    <source>
        <dbReference type="PROSITE-ProRule" id="PRU00335"/>
    </source>
</evidence>
<feature type="DNA-binding region" description="H-T-H motif" evidence="3">
    <location>
        <begin position="32"/>
        <end position="51"/>
    </location>
</feature>
<comment type="caution">
    <text evidence="5">The sequence shown here is derived from an EMBL/GenBank/DDBJ whole genome shotgun (WGS) entry which is preliminary data.</text>
</comment>
<keyword evidence="6" id="KW-1185">Reference proteome</keyword>
<dbReference type="GO" id="GO:0003677">
    <property type="term" value="F:DNA binding"/>
    <property type="evidence" value="ECO:0007669"/>
    <property type="project" value="UniProtKB-UniRule"/>
</dbReference>
<dbReference type="RefSeq" id="WP_055738471.1">
    <property type="nucleotide sequence ID" value="NZ_JAAIWL010000015.1"/>
</dbReference>
<accession>A0A0Q3TFE0</accession>
<dbReference type="PRINTS" id="PR00455">
    <property type="entry name" value="HTHTETR"/>
</dbReference>
<dbReference type="Gene3D" id="1.10.357.10">
    <property type="entry name" value="Tetracycline Repressor, domain 2"/>
    <property type="match status" value="1"/>
</dbReference>
<dbReference type="OrthoDB" id="9810250at2"/>
<dbReference type="SUPFAM" id="SSF46689">
    <property type="entry name" value="Homeodomain-like"/>
    <property type="match status" value="1"/>
</dbReference>
<dbReference type="Proteomes" id="UP000051888">
    <property type="component" value="Unassembled WGS sequence"/>
</dbReference>
<evidence type="ECO:0000313" key="6">
    <source>
        <dbReference type="Proteomes" id="UP000051888"/>
    </source>
</evidence>
<keyword evidence="2 3" id="KW-0238">DNA-binding</keyword>
<gene>
    <name evidence="5" type="ORF">AN964_04020</name>
</gene>
<proteinExistence type="predicted"/>
<dbReference type="InterPro" id="IPR001647">
    <property type="entry name" value="HTH_TetR"/>
</dbReference>
<dbReference type="Pfam" id="PF14278">
    <property type="entry name" value="TetR_C_8"/>
    <property type="match status" value="1"/>
</dbReference>
<evidence type="ECO:0000256" key="2">
    <source>
        <dbReference type="ARBA" id="ARBA00023125"/>
    </source>
</evidence>
<dbReference type="EMBL" id="LJJC01000004">
    <property type="protein sequence ID" value="KQL52766.1"/>
    <property type="molecule type" value="Genomic_DNA"/>
</dbReference>
<protein>
    <submittedName>
        <fullName evidence="5">TetR family transcriptional regulator</fullName>
    </submittedName>
</protein>
<dbReference type="AlphaFoldDB" id="A0A0Q3TFE0"/>
<name>A0A0Q3TFE0_9BACI</name>
<evidence type="ECO:0000259" key="4">
    <source>
        <dbReference type="PROSITE" id="PS50977"/>
    </source>
</evidence>
<dbReference type="PATRIC" id="fig|157838.3.peg.893"/>
<dbReference type="PANTHER" id="PTHR43479">
    <property type="entry name" value="ACREF/ENVCD OPERON REPRESSOR-RELATED"/>
    <property type="match status" value="1"/>
</dbReference>
<reference evidence="5 6" key="1">
    <citation type="submission" date="2015-09" db="EMBL/GenBank/DDBJ databases">
        <title>Genome sequencing project for genomic taxonomy and phylogenomics of Bacillus-like bacteria.</title>
        <authorList>
            <person name="Liu B."/>
            <person name="Wang J."/>
            <person name="Zhu Y."/>
            <person name="Liu G."/>
            <person name="Chen Q."/>
            <person name="Chen Z."/>
            <person name="Lan J."/>
            <person name="Che J."/>
            <person name="Ge C."/>
            <person name="Shi H."/>
            <person name="Pan Z."/>
            <person name="Liu X."/>
        </authorList>
    </citation>
    <scope>NUCLEOTIDE SEQUENCE [LARGE SCALE GENOMIC DNA]</scope>
    <source>
        <strain evidence="5 6">LMG 18435</strain>
    </source>
</reference>
<organism evidence="5 6">
    <name type="scientific">Heyndrickxia shackletonii</name>
    <dbReference type="NCBI Taxonomy" id="157838"/>
    <lineage>
        <taxon>Bacteria</taxon>
        <taxon>Bacillati</taxon>
        <taxon>Bacillota</taxon>
        <taxon>Bacilli</taxon>
        <taxon>Bacillales</taxon>
        <taxon>Bacillaceae</taxon>
        <taxon>Heyndrickxia</taxon>
    </lineage>
</organism>
<dbReference type="InterPro" id="IPR009057">
    <property type="entry name" value="Homeodomain-like_sf"/>
</dbReference>
<sequence length="179" mass="21334">MSKVDRRILKSQKAIKNALLELMSERGFDQITVQNIVDRADISRKTFYLHYLDKFDLLDKLIEEHITELREICDLANETKEVVSWFEYFEKNYLFFSMMLVSKGAPFFRKRFLDFVIEDIKNGWDITTEGKNHGLSEDVLLQFFGAAYVQVVEWWFTNEMPYPPQAMEKQIEILLDRNL</sequence>
<keyword evidence="1" id="KW-0678">Repressor</keyword>
<dbReference type="PROSITE" id="PS50977">
    <property type="entry name" value="HTH_TETR_2"/>
    <property type="match status" value="1"/>
</dbReference>
<evidence type="ECO:0000256" key="1">
    <source>
        <dbReference type="ARBA" id="ARBA00022491"/>
    </source>
</evidence>
<dbReference type="Pfam" id="PF00440">
    <property type="entry name" value="TetR_N"/>
    <property type="match status" value="1"/>
</dbReference>
<evidence type="ECO:0000313" key="5">
    <source>
        <dbReference type="EMBL" id="KQL52766.1"/>
    </source>
</evidence>
<dbReference type="InterPro" id="IPR050624">
    <property type="entry name" value="HTH-type_Tx_Regulator"/>
</dbReference>
<dbReference type="InterPro" id="IPR039532">
    <property type="entry name" value="TetR_C_Firmicutes"/>
</dbReference>